<evidence type="ECO:0000313" key="2">
    <source>
        <dbReference type="EMBL" id="MBQ0931160.1"/>
    </source>
</evidence>
<dbReference type="Gene3D" id="1.10.101.10">
    <property type="entry name" value="PGBD-like superfamily/PGBD"/>
    <property type="match status" value="1"/>
</dbReference>
<gene>
    <name evidence="2" type="ORF">KAK03_11745</name>
</gene>
<feature type="domain" description="Peptidoglycan binding-like" evidence="1">
    <location>
        <begin position="16"/>
        <end position="71"/>
    </location>
</feature>
<sequence>MADAYGSRVLRKDMKGPDVVELQVRLAGFRGTIPDGDFGSGTELQVQKFQQDVMGMASPTRVVDRATFEAIDAFAQKYPIDFKSLRCPCGHCSGFGNGRFRDTYVPGGEGQEQFNHYEYPGIHRLLLWAVRAVYHYLPEHRFSFSSGYRCSVDNQQHGRTTTNHRGKAVDLDIALKPGESKRDDADKCNAVRGRIVELSNAQVGWAARNRKSLEPPDIAPTWVHYDVRQYERAYLADDFFCRDLAGLDRLTPITC</sequence>
<protein>
    <submittedName>
        <fullName evidence="2">Peptidoglycan-binding protein</fullName>
    </submittedName>
</protein>
<dbReference type="RefSeq" id="WP_210854145.1">
    <property type="nucleotide sequence ID" value="NZ_JAGQDD010000007.1"/>
</dbReference>
<keyword evidence="3" id="KW-1185">Reference proteome</keyword>
<accession>A0A940YEU1</accession>
<evidence type="ECO:0000313" key="3">
    <source>
        <dbReference type="Proteomes" id="UP000676246"/>
    </source>
</evidence>
<name>A0A940YEU1_9BURK</name>
<dbReference type="InterPro" id="IPR036366">
    <property type="entry name" value="PGBDSf"/>
</dbReference>
<dbReference type="SUPFAM" id="SSF47090">
    <property type="entry name" value="PGBD-like"/>
    <property type="match status" value="1"/>
</dbReference>
<reference evidence="2 3" key="1">
    <citation type="submission" date="2021-04" db="EMBL/GenBank/DDBJ databases">
        <title>The genome sequence of Ideonella sp. 3Y2.</title>
        <authorList>
            <person name="Liu Y."/>
        </authorList>
    </citation>
    <scope>NUCLEOTIDE SEQUENCE [LARGE SCALE GENOMIC DNA]</scope>
    <source>
        <strain evidence="2 3">3Y2</strain>
    </source>
</reference>
<evidence type="ECO:0000259" key="1">
    <source>
        <dbReference type="Pfam" id="PF01471"/>
    </source>
</evidence>
<comment type="caution">
    <text evidence="2">The sequence shown here is derived from an EMBL/GenBank/DDBJ whole genome shotgun (WGS) entry which is preliminary data.</text>
</comment>
<dbReference type="EMBL" id="JAGQDD010000007">
    <property type="protein sequence ID" value="MBQ0931160.1"/>
    <property type="molecule type" value="Genomic_DNA"/>
</dbReference>
<organism evidence="2 3">
    <name type="scientific">Ideonella alba</name>
    <dbReference type="NCBI Taxonomy" id="2824118"/>
    <lineage>
        <taxon>Bacteria</taxon>
        <taxon>Pseudomonadati</taxon>
        <taxon>Pseudomonadota</taxon>
        <taxon>Betaproteobacteria</taxon>
        <taxon>Burkholderiales</taxon>
        <taxon>Sphaerotilaceae</taxon>
        <taxon>Ideonella</taxon>
    </lineage>
</organism>
<dbReference type="InterPro" id="IPR002477">
    <property type="entry name" value="Peptidoglycan-bd-like"/>
</dbReference>
<dbReference type="InterPro" id="IPR036365">
    <property type="entry name" value="PGBD-like_sf"/>
</dbReference>
<dbReference type="Proteomes" id="UP000676246">
    <property type="component" value="Unassembled WGS sequence"/>
</dbReference>
<proteinExistence type="predicted"/>
<dbReference type="AlphaFoldDB" id="A0A940YEU1"/>
<dbReference type="Pfam" id="PF01471">
    <property type="entry name" value="PG_binding_1"/>
    <property type="match status" value="1"/>
</dbReference>